<evidence type="ECO:0000313" key="14">
    <source>
        <dbReference type="Proteomes" id="UP000586918"/>
    </source>
</evidence>
<dbReference type="InterPro" id="IPR000014">
    <property type="entry name" value="PAS"/>
</dbReference>
<dbReference type="Proteomes" id="UP000586918">
    <property type="component" value="Unassembled WGS sequence"/>
</dbReference>
<dbReference type="Gene3D" id="3.30.450.20">
    <property type="entry name" value="PAS domain"/>
    <property type="match status" value="2"/>
</dbReference>
<dbReference type="SUPFAM" id="SSF55785">
    <property type="entry name" value="PYP-like sensor domain (PAS domain)"/>
    <property type="match status" value="2"/>
</dbReference>
<dbReference type="AlphaFoldDB" id="A0A848DHR4"/>
<evidence type="ECO:0000259" key="12">
    <source>
        <dbReference type="PROSITE" id="PS50112"/>
    </source>
</evidence>
<organism evidence="13 14">
    <name type="scientific">Pseudonocardia bannensis</name>
    <dbReference type="NCBI Taxonomy" id="630973"/>
    <lineage>
        <taxon>Bacteria</taxon>
        <taxon>Bacillati</taxon>
        <taxon>Actinomycetota</taxon>
        <taxon>Actinomycetes</taxon>
        <taxon>Pseudonocardiales</taxon>
        <taxon>Pseudonocardiaceae</taxon>
        <taxon>Pseudonocardia</taxon>
    </lineage>
</organism>
<evidence type="ECO:0000259" key="10">
    <source>
        <dbReference type="PROSITE" id="PS50109"/>
    </source>
</evidence>
<dbReference type="PROSITE" id="PS50112">
    <property type="entry name" value="PAS"/>
    <property type="match status" value="1"/>
</dbReference>
<dbReference type="InterPro" id="IPR035965">
    <property type="entry name" value="PAS-like_dom_sf"/>
</dbReference>
<dbReference type="CDD" id="cd00130">
    <property type="entry name" value="PAS"/>
    <property type="match status" value="2"/>
</dbReference>
<keyword evidence="5" id="KW-0808">Transferase</keyword>
<dbReference type="PROSITE" id="PS50109">
    <property type="entry name" value="HIS_KIN"/>
    <property type="match status" value="1"/>
</dbReference>
<dbReference type="EC" id="2.7.13.3" evidence="3"/>
<dbReference type="EMBL" id="JAAXKZ010000034">
    <property type="protein sequence ID" value="NMH92220.1"/>
    <property type="molecule type" value="Genomic_DNA"/>
</dbReference>
<comment type="subcellular location">
    <subcellularLocation>
        <location evidence="2">Cell membrane</location>
    </subcellularLocation>
</comment>
<protein>
    <recommendedName>
        <fullName evidence="3">histidine kinase</fullName>
        <ecNumber evidence="3">2.7.13.3</ecNumber>
    </recommendedName>
</protein>
<dbReference type="Pfam" id="PF13426">
    <property type="entry name" value="PAS_9"/>
    <property type="match status" value="1"/>
</dbReference>
<dbReference type="PANTHER" id="PTHR43047:SF72">
    <property type="entry name" value="OSMOSENSING HISTIDINE PROTEIN KINASE SLN1"/>
    <property type="match status" value="1"/>
</dbReference>
<dbReference type="InterPro" id="IPR004358">
    <property type="entry name" value="Sig_transdc_His_kin-like_C"/>
</dbReference>
<sequence>MTERVKPQARADPMGPRRSAAFWSAPSPLAVVEMDTVRRGRIVDANRAFCDLLDTTAEQLIGRPFDQVVELPPGRSGVLAQVAAGWEPLSVPAARCIRPDGRHVWVGLRASVVPGEVGAPHQVVIALDDHADHAALARGALRNRMRYLQDIVENSPALIYVKDDQGRFVYINKYFGSHFGVRTDEVVGETDFYVFPDEIARVFSVNDKLVRDTRRAQEFEEPAAGPHGAYRSVKFPLFDESGRLFAVAGISTEISDLKRAEAAAREARDEAERASRAKSELLSRMSHELRTPLNSILGFGQLLQLQPLSDDAHSSVDRIIRAGNHLLALINDVLEQSRIQAGHLLLSLEPVHAVDPVMEAIELLRPLAARCGVELSVDLHGGLYEFVVADYQRLKQVLLNVVSNGIKYNRENGSVRVSFEQAEPGRLRCLVADTGPGLEPADLDQLFLPFERLAAARSDTEGTGLGLALSKGLVEAMGGSIGVMSGAGGSGSTFYIDLPAADPPPDAHTTVFGTREAPVFTVPSFAPTRILYIENDDANVELARRAFALCDNIEFRVARTGAAGLGDAARERPALILLDLHLPDMAGETVLDSLREDPRTSDVPIAVLSADATGAQIERLTALGVADYITKPVDVVDLLRRVHALVHPAHPGTGREPADD</sequence>
<dbReference type="InterPro" id="IPR013656">
    <property type="entry name" value="PAS_4"/>
</dbReference>
<dbReference type="Pfam" id="PF08448">
    <property type="entry name" value="PAS_4"/>
    <property type="match status" value="1"/>
</dbReference>
<evidence type="ECO:0000256" key="6">
    <source>
        <dbReference type="ARBA" id="ARBA00022777"/>
    </source>
</evidence>
<comment type="catalytic activity">
    <reaction evidence="1">
        <text>ATP + protein L-histidine = ADP + protein N-phospho-L-histidine.</text>
        <dbReference type="EC" id="2.7.13.3"/>
    </reaction>
</comment>
<evidence type="ECO:0000256" key="8">
    <source>
        <dbReference type="PROSITE-ProRule" id="PRU00169"/>
    </source>
</evidence>
<feature type="domain" description="Response regulatory" evidence="11">
    <location>
        <begin position="529"/>
        <end position="646"/>
    </location>
</feature>
<dbReference type="SUPFAM" id="SSF47384">
    <property type="entry name" value="Homodimeric domain of signal transducing histidine kinase"/>
    <property type="match status" value="1"/>
</dbReference>
<dbReference type="Gene3D" id="3.30.565.10">
    <property type="entry name" value="Histidine kinase-like ATPase, C-terminal domain"/>
    <property type="match status" value="1"/>
</dbReference>
<dbReference type="InterPro" id="IPR001789">
    <property type="entry name" value="Sig_transdc_resp-reg_receiver"/>
</dbReference>
<keyword evidence="6" id="KW-0418">Kinase</keyword>
<dbReference type="PROSITE" id="PS50110">
    <property type="entry name" value="RESPONSE_REGULATORY"/>
    <property type="match status" value="1"/>
</dbReference>
<dbReference type="Gene3D" id="3.40.50.2300">
    <property type="match status" value="1"/>
</dbReference>
<feature type="modified residue" description="4-aspartylphosphate" evidence="8">
    <location>
        <position position="579"/>
    </location>
</feature>
<dbReference type="CDD" id="cd00082">
    <property type="entry name" value="HisKA"/>
    <property type="match status" value="1"/>
</dbReference>
<feature type="coiled-coil region" evidence="9">
    <location>
        <begin position="250"/>
        <end position="284"/>
    </location>
</feature>
<dbReference type="SUPFAM" id="SSF55874">
    <property type="entry name" value="ATPase domain of HSP90 chaperone/DNA topoisomerase II/histidine kinase"/>
    <property type="match status" value="1"/>
</dbReference>
<dbReference type="GO" id="GO:0009927">
    <property type="term" value="F:histidine phosphotransfer kinase activity"/>
    <property type="evidence" value="ECO:0007669"/>
    <property type="project" value="TreeGrafter"/>
</dbReference>
<evidence type="ECO:0000259" key="11">
    <source>
        <dbReference type="PROSITE" id="PS50110"/>
    </source>
</evidence>
<dbReference type="SMART" id="SM00448">
    <property type="entry name" value="REC"/>
    <property type="match status" value="1"/>
</dbReference>
<gene>
    <name evidence="13" type="ORF">HF519_11690</name>
</gene>
<dbReference type="Pfam" id="PF02518">
    <property type="entry name" value="HATPase_c"/>
    <property type="match status" value="1"/>
</dbReference>
<dbReference type="PANTHER" id="PTHR43047">
    <property type="entry name" value="TWO-COMPONENT HISTIDINE PROTEIN KINASE"/>
    <property type="match status" value="1"/>
</dbReference>
<evidence type="ECO:0000256" key="1">
    <source>
        <dbReference type="ARBA" id="ARBA00000085"/>
    </source>
</evidence>
<dbReference type="InterPro" id="IPR036097">
    <property type="entry name" value="HisK_dim/P_sf"/>
</dbReference>
<keyword evidence="4 8" id="KW-0597">Phosphoprotein</keyword>
<dbReference type="InterPro" id="IPR036890">
    <property type="entry name" value="HATPase_C_sf"/>
</dbReference>
<dbReference type="GO" id="GO:0000155">
    <property type="term" value="F:phosphorelay sensor kinase activity"/>
    <property type="evidence" value="ECO:0007669"/>
    <property type="project" value="InterPro"/>
</dbReference>
<dbReference type="InterPro" id="IPR003661">
    <property type="entry name" value="HisK_dim/P_dom"/>
</dbReference>
<dbReference type="SMART" id="SM00091">
    <property type="entry name" value="PAS"/>
    <property type="match status" value="2"/>
</dbReference>
<dbReference type="Gene3D" id="1.10.287.130">
    <property type="match status" value="1"/>
</dbReference>
<evidence type="ECO:0000256" key="3">
    <source>
        <dbReference type="ARBA" id="ARBA00012438"/>
    </source>
</evidence>
<evidence type="ECO:0000313" key="13">
    <source>
        <dbReference type="EMBL" id="NMH92220.1"/>
    </source>
</evidence>
<proteinExistence type="predicted"/>
<dbReference type="SMART" id="SM00387">
    <property type="entry name" value="HATPase_c"/>
    <property type="match status" value="1"/>
</dbReference>
<dbReference type="SUPFAM" id="SSF52172">
    <property type="entry name" value="CheY-like"/>
    <property type="match status" value="1"/>
</dbReference>
<evidence type="ECO:0000256" key="5">
    <source>
        <dbReference type="ARBA" id="ARBA00022679"/>
    </source>
</evidence>
<dbReference type="RefSeq" id="WP_169412938.1">
    <property type="nucleotide sequence ID" value="NZ_JAAXKZ010000034.1"/>
</dbReference>
<accession>A0A848DHR4</accession>
<keyword evidence="7" id="KW-0902">Two-component regulatory system</keyword>
<dbReference type="GO" id="GO:0005886">
    <property type="term" value="C:plasma membrane"/>
    <property type="evidence" value="ECO:0007669"/>
    <property type="project" value="UniProtKB-SubCell"/>
</dbReference>
<dbReference type="Pfam" id="PF00512">
    <property type="entry name" value="HisKA"/>
    <property type="match status" value="1"/>
</dbReference>
<dbReference type="InterPro" id="IPR003594">
    <property type="entry name" value="HATPase_dom"/>
</dbReference>
<keyword evidence="9" id="KW-0175">Coiled coil</keyword>
<comment type="caution">
    <text evidence="13">The sequence shown here is derived from an EMBL/GenBank/DDBJ whole genome shotgun (WGS) entry which is preliminary data.</text>
</comment>
<feature type="domain" description="PAS" evidence="12">
    <location>
        <begin position="144"/>
        <end position="213"/>
    </location>
</feature>
<dbReference type="InterPro" id="IPR011006">
    <property type="entry name" value="CheY-like_superfamily"/>
</dbReference>
<keyword evidence="14" id="KW-1185">Reference proteome</keyword>
<reference evidence="13 14" key="1">
    <citation type="submission" date="2020-04" db="EMBL/GenBank/DDBJ databases">
        <authorList>
            <person name="Klaysubun C."/>
            <person name="Duangmal K."/>
            <person name="Lipun K."/>
        </authorList>
    </citation>
    <scope>NUCLEOTIDE SEQUENCE [LARGE SCALE GENOMIC DNA]</scope>
    <source>
        <strain evidence="13 14">DSM 45300</strain>
    </source>
</reference>
<name>A0A848DHR4_9PSEU</name>
<evidence type="ECO:0000256" key="9">
    <source>
        <dbReference type="SAM" id="Coils"/>
    </source>
</evidence>
<dbReference type="InterPro" id="IPR005467">
    <property type="entry name" value="His_kinase_dom"/>
</dbReference>
<dbReference type="SMART" id="SM00388">
    <property type="entry name" value="HisKA"/>
    <property type="match status" value="1"/>
</dbReference>
<dbReference type="Pfam" id="PF00072">
    <property type="entry name" value="Response_reg"/>
    <property type="match status" value="1"/>
</dbReference>
<evidence type="ECO:0000256" key="7">
    <source>
        <dbReference type="ARBA" id="ARBA00023012"/>
    </source>
</evidence>
<feature type="domain" description="Histidine kinase" evidence="10">
    <location>
        <begin position="284"/>
        <end position="502"/>
    </location>
</feature>
<dbReference type="PRINTS" id="PR00344">
    <property type="entry name" value="BCTRLSENSOR"/>
</dbReference>
<evidence type="ECO:0000256" key="2">
    <source>
        <dbReference type="ARBA" id="ARBA00004236"/>
    </source>
</evidence>
<evidence type="ECO:0000256" key="4">
    <source>
        <dbReference type="ARBA" id="ARBA00022553"/>
    </source>
</evidence>
<dbReference type="NCBIfam" id="TIGR00229">
    <property type="entry name" value="sensory_box"/>
    <property type="match status" value="2"/>
</dbReference>